<evidence type="ECO:0000313" key="5">
    <source>
        <dbReference type="EMBL" id="QAY70286.1"/>
    </source>
</evidence>
<protein>
    <submittedName>
        <fullName evidence="5">Fic family protein</fullName>
    </submittedName>
</protein>
<dbReference type="OrthoDB" id="9813719at2"/>
<feature type="binding site" evidence="2">
    <location>
        <begin position="220"/>
        <end position="227"/>
    </location>
    <ligand>
        <name>ATP</name>
        <dbReference type="ChEBI" id="CHEBI:30616"/>
    </ligand>
</feature>
<keyword evidence="2" id="KW-0547">Nucleotide-binding</keyword>
<evidence type="ECO:0000259" key="4">
    <source>
        <dbReference type="PROSITE" id="PS51459"/>
    </source>
</evidence>
<proteinExistence type="predicted"/>
<dbReference type="AlphaFoldDB" id="A0A4P6F4M0"/>
<keyword evidence="6" id="KW-1185">Reference proteome</keyword>
<dbReference type="Gene3D" id="1.10.3290.10">
    <property type="entry name" value="Fido-like domain"/>
    <property type="match status" value="1"/>
</dbReference>
<reference evidence="5 6" key="1">
    <citation type="submission" date="2019-01" db="EMBL/GenBank/DDBJ databases">
        <title>Genome sequencing of strain FW10M-9.</title>
        <authorList>
            <person name="Heo J."/>
            <person name="Kim S.-J."/>
            <person name="Kim J.-S."/>
            <person name="Hong S.-B."/>
            <person name="Kwon S.-W."/>
        </authorList>
    </citation>
    <scope>NUCLEOTIDE SEQUENCE [LARGE SCALE GENOMIC DNA]</scope>
    <source>
        <strain evidence="5 6">FW10M-9</strain>
    </source>
</reference>
<dbReference type="SUPFAM" id="SSF140931">
    <property type="entry name" value="Fic-like"/>
    <property type="match status" value="1"/>
</dbReference>
<feature type="site" description="Important for autoinhibition of adenylyltransferase activity" evidence="3">
    <location>
        <position position="63"/>
    </location>
</feature>
<feature type="domain" description="Fido" evidence="4">
    <location>
        <begin position="119"/>
        <end position="273"/>
    </location>
</feature>
<evidence type="ECO:0000256" key="1">
    <source>
        <dbReference type="PIRSR" id="PIRSR640198-1"/>
    </source>
</evidence>
<keyword evidence="2" id="KW-0067">ATP-binding</keyword>
<dbReference type="EMBL" id="CP035493">
    <property type="protein sequence ID" value="QAY70286.1"/>
    <property type="molecule type" value="Genomic_DNA"/>
</dbReference>
<dbReference type="KEGG" id="xya:ET471_09785"/>
<dbReference type="Proteomes" id="UP000292118">
    <property type="component" value="Chromosome"/>
</dbReference>
<organism evidence="5 6">
    <name type="scientific">Xylanimonas protaetiae</name>
    <dbReference type="NCBI Taxonomy" id="2509457"/>
    <lineage>
        <taxon>Bacteria</taxon>
        <taxon>Bacillati</taxon>
        <taxon>Actinomycetota</taxon>
        <taxon>Actinomycetes</taxon>
        <taxon>Micrococcales</taxon>
        <taxon>Promicromonosporaceae</taxon>
        <taxon>Xylanimonas</taxon>
    </lineage>
</organism>
<dbReference type="InterPro" id="IPR003812">
    <property type="entry name" value="Fido"/>
</dbReference>
<gene>
    <name evidence="5" type="ORF">ET471_09785</name>
</gene>
<dbReference type="InterPro" id="IPR040198">
    <property type="entry name" value="Fido_containing"/>
</dbReference>
<dbReference type="PROSITE" id="PS51459">
    <property type="entry name" value="FIDO"/>
    <property type="match status" value="1"/>
</dbReference>
<evidence type="ECO:0000256" key="2">
    <source>
        <dbReference type="PIRSR" id="PIRSR640198-2"/>
    </source>
</evidence>
<dbReference type="RefSeq" id="WP_129187902.1">
    <property type="nucleotide sequence ID" value="NZ_CP035493.1"/>
</dbReference>
<evidence type="ECO:0000256" key="3">
    <source>
        <dbReference type="PIRSR" id="PIRSR640198-3"/>
    </source>
</evidence>
<accession>A0A4P6F4M0</accession>
<name>A0A4P6F4M0_9MICO</name>
<evidence type="ECO:0000313" key="6">
    <source>
        <dbReference type="Proteomes" id="UP000292118"/>
    </source>
</evidence>
<dbReference type="Pfam" id="PF02661">
    <property type="entry name" value="Fic"/>
    <property type="match status" value="1"/>
</dbReference>
<sequence length="350" mass="38604">MAVTTFLPSRPGRGRPSRDAVYRRFADAIDELANYGGLPKPHEAKKLWDDLWALEAHHSTAIEGNTLVLREVEKLLQEGRAVGAKEIKDYLEVLGYGDAATWVYRQAVQPDAWTHDGLVAVTEVRRIHATAMEKVWQVAPHPDATSAEGPGSFRQHEIMPFGGGMQPPTHPLVASELSAWVDEANAVGARVRAGLMPVSQVPEALAALHRRFEWIHPFIDGNGRTGRLVLNLLLVRLGWPPAVIMKDQRKRYLTALDRADNGDFGPLAEIIARCVVDSLHRLIPNIAGPAKYVPLEALTDTGLSLVALRQAATRGRLEAVIGPDGRYRSSRVAVEEYKASRYRRSPDAHA</sequence>
<feature type="active site" evidence="1">
    <location>
        <position position="216"/>
    </location>
</feature>
<dbReference type="PANTHER" id="PTHR13504">
    <property type="entry name" value="FIDO DOMAIN-CONTAINING PROTEIN DDB_G0283145"/>
    <property type="match status" value="1"/>
</dbReference>
<dbReference type="GO" id="GO:0005524">
    <property type="term" value="F:ATP binding"/>
    <property type="evidence" value="ECO:0007669"/>
    <property type="project" value="UniProtKB-KW"/>
</dbReference>
<dbReference type="PANTHER" id="PTHR13504:SF38">
    <property type="entry name" value="FIDO DOMAIN-CONTAINING PROTEIN"/>
    <property type="match status" value="1"/>
</dbReference>
<dbReference type="InterPro" id="IPR036597">
    <property type="entry name" value="Fido-like_dom_sf"/>
</dbReference>